<feature type="transmembrane region" description="Helical" evidence="1">
    <location>
        <begin position="46"/>
        <end position="71"/>
    </location>
</feature>
<keyword evidence="1" id="KW-0472">Membrane</keyword>
<evidence type="ECO:0000256" key="1">
    <source>
        <dbReference type="SAM" id="Phobius"/>
    </source>
</evidence>
<accession>A0A5P2BTY7</accession>
<proteinExistence type="predicted"/>
<keyword evidence="1" id="KW-0812">Transmembrane</keyword>
<dbReference type="Proteomes" id="UP000322927">
    <property type="component" value="Chromosome"/>
</dbReference>
<reference evidence="2 3" key="1">
    <citation type="submission" date="2018-05" db="EMBL/GenBank/DDBJ databases">
        <title>Streptomyces venezuelae.</title>
        <authorList>
            <person name="Kim W."/>
            <person name="Lee N."/>
            <person name="Cho B.-K."/>
        </authorList>
    </citation>
    <scope>NUCLEOTIDE SEQUENCE [LARGE SCALE GENOMIC DNA]</scope>
    <source>
        <strain evidence="2 3">ATCC 14584</strain>
    </source>
</reference>
<name>A0A5P2BTY7_STRVZ</name>
<feature type="transmembrane region" description="Helical" evidence="1">
    <location>
        <begin position="133"/>
        <end position="150"/>
    </location>
</feature>
<evidence type="ECO:0000313" key="3">
    <source>
        <dbReference type="Proteomes" id="UP000322927"/>
    </source>
</evidence>
<gene>
    <name evidence="2" type="ORF">DEJ48_03090</name>
</gene>
<dbReference type="AlphaFoldDB" id="A0A5P2BTY7"/>
<evidence type="ECO:0008006" key="4">
    <source>
        <dbReference type="Google" id="ProtNLM"/>
    </source>
</evidence>
<sequence>MGADPSAGSLFAVAFDEHQTYRYSITSFFDNRVVVMVDDRKLLEPLFSAMSLVLRVVLGLAVAGFILSLFVDGIHVAFIGGDVCLTADGISGGSSDTNAMFGAREGVDVAASPRYCTSDPTRSQHALEALHDLPSFILTFGGLLLLNRLLRGAARDGVYTAQTASRLRGLGWWLLVGSLLTEVAQAIARAQLLATLVKEDMADALGNAWDIPFLSLLTALGLFTFARIVRAGVVMREDVEATI</sequence>
<organism evidence="2 3">
    <name type="scientific">Streptomyces venezuelae</name>
    <dbReference type="NCBI Taxonomy" id="54571"/>
    <lineage>
        <taxon>Bacteria</taxon>
        <taxon>Bacillati</taxon>
        <taxon>Actinomycetota</taxon>
        <taxon>Actinomycetes</taxon>
        <taxon>Kitasatosporales</taxon>
        <taxon>Streptomycetaceae</taxon>
        <taxon>Streptomyces</taxon>
    </lineage>
</organism>
<feature type="transmembrane region" description="Helical" evidence="1">
    <location>
        <begin position="170"/>
        <end position="188"/>
    </location>
</feature>
<keyword evidence="1" id="KW-1133">Transmembrane helix</keyword>
<dbReference type="EMBL" id="CP029192">
    <property type="protein sequence ID" value="QES32521.1"/>
    <property type="molecule type" value="Genomic_DNA"/>
</dbReference>
<evidence type="ECO:0000313" key="2">
    <source>
        <dbReference type="EMBL" id="QES32521.1"/>
    </source>
</evidence>
<feature type="transmembrane region" description="Helical" evidence="1">
    <location>
        <begin position="208"/>
        <end position="226"/>
    </location>
</feature>
<protein>
    <recommendedName>
        <fullName evidence="4">DUF2975 domain-containing protein</fullName>
    </recommendedName>
</protein>